<evidence type="ECO:0000256" key="1">
    <source>
        <dbReference type="ARBA" id="ARBA00001966"/>
    </source>
</evidence>
<dbReference type="InterPro" id="IPR050926">
    <property type="entry name" value="Aconitase/IPM_isomerase"/>
</dbReference>
<evidence type="ECO:0000259" key="17">
    <source>
        <dbReference type="Pfam" id="PF00694"/>
    </source>
</evidence>
<dbReference type="PRINTS" id="PR00415">
    <property type="entry name" value="ACONITASE"/>
</dbReference>
<dbReference type="InterPro" id="IPR015928">
    <property type="entry name" value="Aconitase/3IPM_dehydase_swvl"/>
</dbReference>
<gene>
    <name evidence="18" type="ORF">EPJ78_11095</name>
</gene>
<dbReference type="NCBIfam" id="NF005558">
    <property type="entry name" value="PRK07229.1"/>
    <property type="match status" value="1"/>
</dbReference>
<reference evidence="18 19" key="1">
    <citation type="journal article" date="1992" name="Lakartidningen">
        <title>[Penicillin V and not amoxicillin is the first choice preparation in acute otitis].</title>
        <authorList>
            <person name="Kamme C."/>
            <person name="Lundgren K."/>
            <person name="Prellner K."/>
        </authorList>
    </citation>
    <scope>NUCLEOTIDE SEQUENCE [LARGE SCALE GENOMIC DNA]</scope>
    <source>
        <strain evidence="18 19">PC4580III</strain>
    </source>
</reference>
<dbReference type="AlphaFoldDB" id="A0A5C8EBL9"/>
<dbReference type="Proteomes" id="UP000322814">
    <property type="component" value="Unassembled WGS sequence"/>
</dbReference>
<evidence type="ECO:0000313" key="19">
    <source>
        <dbReference type="Proteomes" id="UP000322814"/>
    </source>
</evidence>
<evidence type="ECO:0000256" key="13">
    <source>
        <dbReference type="ARBA" id="ARBA00029682"/>
    </source>
</evidence>
<proteinExistence type="inferred from homology"/>
<dbReference type="GO" id="GO:0006099">
    <property type="term" value="P:tricarboxylic acid cycle"/>
    <property type="evidence" value="ECO:0007669"/>
    <property type="project" value="UniProtKB-UniPathway"/>
</dbReference>
<protein>
    <recommendedName>
        <fullName evidence="5">Aconitate hydratase A</fullName>
        <ecNumber evidence="4">4.2.1.3</ecNumber>
    </recommendedName>
    <alternativeName>
        <fullName evidence="13">Citrate hydro-lyase</fullName>
    </alternativeName>
    <alternativeName>
        <fullName evidence="15">Iron-responsive protein-like</fullName>
    </alternativeName>
    <alternativeName>
        <fullName evidence="14">RNA-binding protein</fullName>
    </alternativeName>
</protein>
<keyword evidence="6" id="KW-0816">Tricarboxylic acid cycle</keyword>
<evidence type="ECO:0000256" key="2">
    <source>
        <dbReference type="ARBA" id="ARBA00004717"/>
    </source>
</evidence>
<comment type="caution">
    <text evidence="18">The sequence shown here is derived from an EMBL/GenBank/DDBJ whole genome shotgun (WGS) entry which is preliminary data.</text>
</comment>
<feature type="domain" description="Aconitase A/isopropylmalate dehydratase small subunit swivel" evidence="17">
    <location>
        <begin position="558"/>
        <end position="687"/>
    </location>
</feature>
<evidence type="ECO:0000256" key="5">
    <source>
        <dbReference type="ARBA" id="ARBA00019378"/>
    </source>
</evidence>
<feature type="domain" description="Aconitase/3-isopropylmalate dehydratase large subunit alpha/beta/alpha" evidence="16">
    <location>
        <begin position="36"/>
        <end position="478"/>
    </location>
</feature>
<sequence length="755" mass="84403">MKIYNIEMIREFYKNYSSKIERIREKIKKPLTLSEKILFAHLYNENDIKDFKRSEDYANFKPDRVAMQDATAQMTLLQFMNAGKESSSVPATIHCDHLIQAYKGAEEDLKNAININKEVYDFLQSVAKKYGLGFWEAGSGIIHQIVLENYAFPGGMMIGTDSHTPNAGGLGMMAIGVGGADAVDVMTGMEWELKIPNLIGVKLIGKLNGWASAKDVILKLAGILTVKGATNCIIEYFGEGALNLSAVGKSSICNMGAEVGATTSIFPFDNNIKEYLIKTGREEVAKLSEENSNNLKADEEVYKNPSKFYDKIIEINLSELEPYINGPFTPDSASKISDFAKKVEENKYPEKMEVGLIGSCTNSSYYDLSKAASIARQVKEKKLKVKSQIIINPGSLNSYNAALKEGIIDDFKNINAIIMTNACGPCIGQWKRITDDSNKVNSIVTSFNRNFAKRADGNPNTHAFIASPEIVMALSIAGDLKFNPLKDYLINEDGEKVKLDIPTGDIFPKNGLNIENAENENRENIADSKVEIIINKDSNRLQLLKPFPKFNAEDFKNMPLLIKAKGKCTTDHISMAGIWLKFRGHLENISDNMLMGAVNYFNDKTNCVFNQLSGNYEEVSKVAKEYKLNNISSIVVAEENYGEGSSREHAAMEPRFLNVKVILVKSFARIHETNLKKQGMLAITFKDRNDYDKIKEKDKISIENIESFSPNKSLLIKVVGEDKKEIYFEALHTYNETQIEWFKNGGALNTLLKNN</sequence>
<dbReference type="EC" id="4.2.1.3" evidence="4"/>
<dbReference type="RefSeq" id="WP_147771557.1">
    <property type="nucleotide sequence ID" value="NZ_SAYB01000007.1"/>
</dbReference>
<evidence type="ECO:0000256" key="9">
    <source>
        <dbReference type="ARBA" id="ARBA00023004"/>
    </source>
</evidence>
<evidence type="ECO:0000256" key="7">
    <source>
        <dbReference type="ARBA" id="ARBA00022723"/>
    </source>
</evidence>
<dbReference type="GO" id="GO:0051539">
    <property type="term" value="F:4 iron, 4 sulfur cluster binding"/>
    <property type="evidence" value="ECO:0007669"/>
    <property type="project" value="InterPro"/>
</dbReference>
<dbReference type="FunFam" id="3.20.19.10:FF:000002">
    <property type="entry name" value="Aconitate hydratase, mitochondrial"/>
    <property type="match status" value="1"/>
</dbReference>
<keyword evidence="7" id="KW-0479">Metal-binding</keyword>
<dbReference type="NCBIfam" id="TIGR01340">
    <property type="entry name" value="aconitase_mito"/>
    <property type="match status" value="1"/>
</dbReference>
<dbReference type="UniPathway" id="UPA00223">
    <property type="reaction ID" value="UER00718"/>
</dbReference>
<evidence type="ECO:0000256" key="10">
    <source>
        <dbReference type="ARBA" id="ARBA00023014"/>
    </source>
</evidence>
<dbReference type="InterPro" id="IPR018136">
    <property type="entry name" value="Aconitase_4Fe-4S_BS"/>
</dbReference>
<dbReference type="SUPFAM" id="SSF52016">
    <property type="entry name" value="LeuD/IlvD-like"/>
    <property type="match status" value="1"/>
</dbReference>
<dbReference type="GO" id="GO:0005829">
    <property type="term" value="C:cytosol"/>
    <property type="evidence" value="ECO:0007669"/>
    <property type="project" value="TreeGrafter"/>
</dbReference>
<comment type="pathway">
    <text evidence="2">Carbohydrate metabolism; tricarboxylic acid cycle; isocitrate from oxaloacetate: step 2/2.</text>
</comment>
<dbReference type="InterPro" id="IPR036008">
    <property type="entry name" value="Aconitase_4Fe-4S_dom"/>
</dbReference>
<keyword evidence="9" id="KW-0408">Iron</keyword>
<evidence type="ECO:0000256" key="3">
    <source>
        <dbReference type="ARBA" id="ARBA00007185"/>
    </source>
</evidence>
<dbReference type="FunFam" id="3.30.499.10:FF:000004">
    <property type="entry name" value="Aconitate hydratase, mitochondrial"/>
    <property type="match status" value="1"/>
</dbReference>
<evidence type="ECO:0000256" key="11">
    <source>
        <dbReference type="ARBA" id="ARBA00023239"/>
    </source>
</evidence>
<evidence type="ECO:0000256" key="4">
    <source>
        <dbReference type="ARBA" id="ARBA00012926"/>
    </source>
</evidence>
<name>A0A5C8EBL9_9SPIR</name>
<evidence type="ECO:0000256" key="14">
    <source>
        <dbReference type="ARBA" id="ARBA00031081"/>
    </source>
</evidence>
<dbReference type="GO" id="GO:0003994">
    <property type="term" value="F:aconitate hydratase activity"/>
    <property type="evidence" value="ECO:0007669"/>
    <property type="project" value="UniProtKB-EC"/>
</dbReference>
<dbReference type="InterPro" id="IPR015931">
    <property type="entry name" value="Acnase/IPM_dHydase_lsu_aba_1/3"/>
</dbReference>
<keyword evidence="11 18" id="KW-0456">Lyase</keyword>
<evidence type="ECO:0000256" key="8">
    <source>
        <dbReference type="ARBA" id="ARBA00022946"/>
    </source>
</evidence>
<dbReference type="SUPFAM" id="SSF53732">
    <property type="entry name" value="Aconitase iron-sulfur domain"/>
    <property type="match status" value="1"/>
</dbReference>
<evidence type="ECO:0000256" key="6">
    <source>
        <dbReference type="ARBA" id="ARBA00022532"/>
    </source>
</evidence>
<evidence type="ECO:0000256" key="12">
    <source>
        <dbReference type="ARBA" id="ARBA00023501"/>
    </source>
</evidence>
<dbReference type="PANTHER" id="PTHR43160">
    <property type="entry name" value="ACONITATE HYDRATASE B"/>
    <property type="match status" value="1"/>
</dbReference>
<keyword evidence="8" id="KW-0809">Transit peptide</keyword>
<dbReference type="Gene3D" id="3.30.499.10">
    <property type="entry name" value="Aconitase, domain 3"/>
    <property type="match status" value="2"/>
</dbReference>
<organism evidence="18 19">
    <name type="scientific">Brachyspira aalborgi</name>
    <dbReference type="NCBI Taxonomy" id="29522"/>
    <lineage>
        <taxon>Bacteria</taxon>
        <taxon>Pseudomonadati</taxon>
        <taxon>Spirochaetota</taxon>
        <taxon>Spirochaetia</taxon>
        <taxon>Brachyspirales</taxon>
        <taxon>Brachyspiraceae</taxon>
        <taxon>Brachyspira</taxon>
    </lineage>
</organism>
<dbReference type="PROSITE" id="PS00450">
    <property type="entry name" value="ACONITASE_1"/>
    <property type="match status" value="1"/>
</dbReference>
<dbReference type="Gene3D" id="3.40.1060.10">
    <property type="entry name" value="Aconitase, Domain 2"/>
    <property type="match status" value="1"/>
</dbReference>
<dbReference type="InterPro" id="IPR001030">
    <property type="entry name" value="Acoase/IPM_deHydtase_lsu_aba"/>
</dbReference>
<dbReference type="EMBL" id="SAYB01000007">
    <property type="protein sequence ID" value="TXJ35449.1"/>
    <property type="molecule type" value="Genomic_DNA"/>
</dbReference>
<dbReference type="InterPro" id="IPR006248">
    <property type="entry name" value="Aconitase_mito-like"/>
</dbReference>
<dbReference type="Pfam" id="PF00330">
    <property type="entry name" value="Aconitase"/>
    <property type="match status" value="1"/>
</dbReference>
<dbReference type="InterPro" id="IPR000573">
    <property type="entry name" value="AconitaseA/IPMdHydase_ssu_swvl"/>
</dbReference>
<dbReference type="PANTHER" id="PTHR43160:SF3">
    <property type="entry name" value="ACONITATE HYDRATASE, MITOCHONDRIAL"/>
    <property type="match status" value="1"/>
</dbReference>
<evidence type="ECO:0000313" key="18">
    <source>
        <dbReference type="EMBL" id="TXJ35449.1"/>
    </source>
</evidence>
<comment type="cofactor">
    <cofactor evidence="1">
        <name>[4Fe-4S] cluster</name>
        <dbReference type="ChEBI" id="CHEBI:49883"/>
    </cofactor>
</comment>
<accession>A0A5C8EBL9</accession>
<dbReference type="InterPro" id="IPR015932">
    <property type="entry name" value="Aconitase_dom2"/>
</dbReference>
<dbReference type="GO" id="GO:0046872">
    <property type="term" value="F:metal ion binding"/>
    <property type="evidence" value="ECO:0007669"/>
    <property type="project" value="UniProtKB-KW"/>
</dbReference>
<dbReference type="Gene3D" id="3.20.19.10">
    <property type="entry name" value="Aconitase, domain 4"/>
    <property type="match status" value="1"/>
</dbReference>
<comment type="similarity">
    <text evidence="3">Belongs to the aconitase/IPM isomerase family.</text>
</comment>
<dbReference type="Pfam" id="PF00694">
    <property type="entry name" value="Aconitase_C"/>
    <property type="match status" value="1"/>
</dbReference>
<keyword evidence="10" id="KW-0411">Iron-sulfur</keyword>
<comment type="catalytic activity">
    <reaction evidence="12">
        <text>citrate = D-threo-isocitrate</text>
        <dbReference type="Rhea" id="RHEA:10336"/>
        <dbReference type="ChEBI" id="CHEBI:15562"/>
        <dbReference type="ChEBI" id="CHEBI:16947"/>
        <dbReference type="EC" id="4.2.1.3"/>
    </reaction>
</comment>
<evidence type="ECO:0000256" key="15">
    <source>
        <dbReference type="ARBA" id="ARBA00031977"/>
    </source>
</evidence>
<dbReference type="FunFam" id="3.40.1060.10:FF:000001">
    <property type="entry name" value="Aconitate hydratase, mitochondrial"/>
    <property type="match status" value="1"/>
</dbReference>
<evidence type="ECO:0000259" key="16">
    <source>
        <dbReference type="Pfam" id="PF00330"/>
    </source>
</evidence>